<protein>
    <recommendedName>
        <fullName evidence="4">Glutathione-dependent peroxiredoxin</fullName>
        <ecNumber evidence="4">1.11.1.27</ecNumber>
    </recommendedName>
</protein>
<dbReference type="PANTHER" id="PTHR10430">
    <property type="entry name" value="PEROXIREDOXIN"/>
    <property type="match status" value="1"/>
</dbReference>
<accession>A0A8J7SPC6</accession>
<dbReference type="PANTHER" id="PTHR10430:SF16">
    <property type="entry name" value="PEROXIREDOXIN-5, MITOCHONDRIAL"/>
    <property type="match status" value="1"/>
</dbReference>
<dbReference type="Proteomes" id="UP000672602">
    <property type="component" value="Unassembled WGS sequence"/>
</dbReference>
<dbReference type="EMBL" id="JAGMWN010000007">
    <property type="protein sequence ID" value="MBP5858261.1"/>
    <property type="molecule type" value="Genomic_DNA"/>
</dbReference>
<comment type="function">
    <text evidence="4">Thiol-specific peroxidase that catalyzes the reduction of hydrogen peroxide and organic hydroperoxides to water and alcohols, respectively. Plays a role in cell protection against oxidative stress by detoxifying peroxides.</text>
</comment>
<proteinExistence type="inferred from homology"/>
<evidence type="ECO:0000313" key="6">
    <source>
        <dbReference type="EMBL" id="MBP5858261.1"/>
    </source>
</evidence>
<dbReference type="EC" id="1.11.1.27" evidence="4"/>
<dbReference type="GO" id="GO:0045454">
    <property type="term" value="P:cell redox homeostasis"/>
    <property type="evidence" value="ECO:0007669"/>
    <property type="project" value="TreeGrafter"/>
</dbReference>
<feature type="domain" description="Thioredoxin" evidence="5">
    <location>
        <begin position="2"/>
        <end position="166"/>
    </location>
</feature>
<dbReference type="GO" id="GO:0008379">
    <property type="term" value="F:thioredoxin peroxidase activity"/>
    <property type="evidence" value="ECO:0007669"/>
    <property type="project" value="InterPro"/>
</dbReference>
<dbReference type="GO" id="GO:0005737">
    <property type="term" value="C:cytoplasm"/>
    <property type="evidence" value="ECO:0007669"/>
    <property type="project" value="TreeGrafter"/>
</dbReference>
<dbReference type="RefSeq" id="WP_210682855.1">
    <property type="nucleotide sequence ID" value="NZ_JAGMWN010000007.1"/>
</dbReference>
<keyword evidence="2 4" id="KW-0560">Oxidoreductase</keyword>
<organism evidence="6 7">
    <name type="scientific">Marivibrio halodurans</name>
    <dbReference type="NCBI Taxonomy" id="2039722"/>
    <lineage>
        <taxon>Bacteria</taxon>
        <taxon>Pseudomonadati</taxon>
        <taxon>Pseudomonadota</taxon>
        <taxon>Alphaproteobacteria</taxon>
        <taxon>Rhodospirillales</taxon>
        <taxon>Rhodospirillaceae</taxon>
        <taxon>Marivibrio</taxon>
    </lineage>
</organism>
<evidence type="ECO:0000256" key="1">
    <source>
        <dbReference type="ARBA" id="ARBA00022559"/>
    </source>
</evidence>
<dbReference type="Gene3D" id="3.40.30.10">
    <property type="entry name" value="Glutaredoxin"/>
    <property type="match status" value="1"/>
</dbReference>
<dbReference type="InterPro" id="IPR036249">
    <property type="entry name" value="Thioredoxin-like_sf"/>
</dbReference>
<comment type="similarity">
    <text evidence="4">Belongs to the peroxiredoxin family. Prx5 subfamily.</text>
</comment>
<dbReference type="GO" id="GO:0042744">
    <property type="term" value="P:hydrogen peroxide catabolic process"/>
    <property type="evidence" value="ECO:0007669"/>
    <property type="project" value="TreeGrafter"/>
</dbReference>
<dbReference type="PROSITE" id="PS51352">
    <property type="entry name" value="THIOREDOXIN_2"/>
    <property type="match status" value="1"/>
</dbReference>
<dbReference type="Pfam" id="PF08534">
    <property type="entry name" value="Redoxin"/>
    <property type="match status" value="1"/>
</dbReference>
<reference evidence="6" key="1">
    <citation type="submission" date="2021-04" db="EMBL/GenBank/DDBJ databases">
        <authorList>
            <person name="Zhang D.-C."/>
        </authorList>
    </citation>
    <scope>NUCLEOTIDE SEQUENCE</scope>
    <source>
        <strain evidence="6">CGMCC 1.15697</strain>
    </source>
</reference>
<dbReference type="SUPFAM" id="SSF52833">
    <property type="entry name" value="Thioredoxin-like"/>
    <property type="match status" value="1"/>
</dbReference>
<evidence type="ECO:0000256" key="3">
    <source>
        <dbReference type="PIRSR" id="PIRSR637944-1"/>
    </source>
</evidence>
<keyword evidence="1 4" id="KW-0575">Peroxidase</keyword>
<comment type="catalytic activity">
    <reaction evidence="4">
        <text>a hydroperoxide + 2 glutathione = an alcohol + glutathione disulfide + H2O</text>
        <dbReference type="Rhea" id="RHEA:62632"/>
        <dbReference type="ChEBI" id="CHEBI:15377"/>
        <dbReference type="ChEBI" id="CHEBI:30879"/>
        <dbReference type="ChEBI" id="CHEBI:35924"/>
        <dbReference type="ChEBI" id="CHEBI:57925"/>
        <dbReference type="ChEBI" id="CHEBI:58297"/>
        <dbReference type="EC" id="1.11.1.27"/>
    </reaction>
</comment>
<name>A0A8J7SPC6_9PROT</name>
<dbReference type="InterPro" id="IPR037944">
    <property type="entry name" value="PRX5-like"/>
</dbReference>
<evidence type="ECO:0000256" key="2">
    <source>
        <dbReference type="ARBA" id="ARBA00023002"/>
    </source>
</evidence>
<keyword evidence="4" id="KW-0676">Redox-active center</keyword>
<keyword evidence="4" id="KW-0049">Antioxidant</keyword>
<sequence>MIKVGQTIPDATFFRFVDGEVTRTDAQELFAGRKVLVIGVVGAFTPVCGVSHLPEYIPLVEAFQEHGDVDRIVCLCAADPFVMAAWANELGINHDRIAMLTDNNADFAETCGLAVDLGGIGLARRSNRYSMVVRDRVLESLTVEETPYDVDVTSAGNMLDTVSRAA</sequence>
<evidence type="ECO:0000256" key="4">
    <source>
        <dbReference type="RuleBase" id="RU366011"/>
    </source>
</evidence>
<dbReference type="AlphaFoldDB" id="A0A8J7SPC6"/>
<comment type="caution">
    <text evidence="6">The sequence shown here is derived from an EMBL/GenBank/DDBJ whole genome shotgun (WGS) entry which is preliminary data.</text>
</comment>
<feature type="active site" description="Cysteine sulfenic acid (-SOH) intermediate" evidence="3">
    <location>
        <position position="48"/>
    </location>
</feature>
<evidence type="ECO:0000259" key="5">
    <source>
        <dbReference type="PROSITE" id="PS51352"/>
    </source>
</evidence>
<dbReference type="GO" id="GO:0034599">
    <property type="term" value="P:cellular response to oxidative stress"/>
    <property type="evidence" value="ECO:0007669"/>
    <property type="project" value="InterPro"/>
</dbReference>
<evidence type="ECO:0000313" key="7">
    <source>
        <dbReference type="Proteomes" id="UP000672602"/>
    </source>
</evidence>
<dbReference type="InterPro" id="IPR013740">
    <property type="entry name" value="Redoxin"/>
</dbReference>
<dbReference type="CDD" id="cd03013">
    <property type="entry name" value="PRX5_like"/>
    <property type="match status" value="1"/>
</dbReference>
<dbReference type="InterPro" id="IPR013766">
    <property type="entry name" value="Thioredoxin_domain"/>
</dbReference>
<keyword evidence="7" id="KW-1185">Reference proteome</keyword>
<gene>
    <name evidence="6" type="ORF">KAJ83_14670</name>
</gene>